<dbReference type="PROSITE" id="PS00455">
    <property type="entry name" value="AMP_BINDING"/>
    <property type="match status" value="1"/>
</dbReference>
<feature type="domain" description="AMP-dependent synthetase/ligase" evidence="2">
    <location>
        <begin position="94"/>
        <end position="479"/>
    </location>
</feature>
<comment type="caution">
    <text evidence="4">The sequence shown here is derived from an EMBL/GenBank/DDBJ whole genome shotgun (WGS) entry which is preliminary data.</text>
</comment>
<name>A0AAD2K0M5_9AGAR</name>
<dbReference type="InterPro" id="IPR020845">
    <property type="entry name" value="AMP-binding_CS"/>
</dbReference>
<dbReference type="GO" id="GO:0006631">
    <property type="term" value="P:fatty acid metabolic process"/>
    <property type="evidence" value="ECO:0007669"/>
    <property type="project" value="TreeGrafter"/>
</dbReference>
<evidence type="ECO:0000259" key="3">
    <source>
        <dbReference type="Pfam" id="PF13193"/>
    </source>
</evidence>
<reference evidence="4" key="1">
    <citation type="submission" date="2023-11" db="EMBL/GenBank/DDBJ databases">
        <authorList>
            <person name="De Vega J J."/>
            <person name="De Vega J J."/>
        </authorList>
    </citation>
    <scope>NUCLEOTIDE SEQUENCE</scope>
</reference>
<dbReference type="EMBL" id="CAVNYO010000181">
    <property type="protein sequence ID" value="CAK5272395.1"/>
    <property type="molecule type" value="Genomic_DNA"/>
</dbReference>
<dbReference type="InterPro" id="IPR045851">
    <property type="entry name" value="AMP-bd_C_sf"/>
</dbReference>
<gene>
    <name evidence="4" type="ORF">MYCIT1_LOCUS18030</name>
</gene>
<dbReference type="PANTHER" id="PTHR43201">
    <property type="entry name" value="ACYL-COA SYNTHETASE"/>
    <property type="match status" value="1"/>
</dbReference>
<keyword evidence="5" id="KW-1185">Reference proteome</keyword>
<dbReference type="AlphaFoldDB" id="A0AAD2K0M5"/>
<sequence>MKYVPCTLFDRATMLRRHLLSTASRIRHRRSLLTLSAVEGPLDPPLVTATLPAYFTSDILRKYSDRPGLICRNEAPRAHGGPSSHNMGRAAHLAWSFDEFDRHINALARGLLRMGVRRGDRVGVIMGNTSAYAMLQWACASIGAILATINPAYRAQELGDVLNLVGVQHLIIVPRIRKSSYAQMLVDKFPQLTSSAAGCALEVESLPALRNLVIVDNSGQFIDEAKKLGLRSWIDWREVLVWDPASREARAQRQLIDSLDKDDVINLQFTSGTTGAPKAVSLTHSNLLNNAISIGSCMHLTEQDVATSLLSSTALMSVKCNLAAWTHGSCIVYPAEVFHAPSIVDTVIEEQCTALHGVPTHFLGVLSEVERRQADGEDVEIPSLRTGIAAGSPIPIELMKKLIAKMNLVDLTNAYGMTETSPVSFQTTSGDALDKRVETVGKVQPHVRAKLVDPDGRVVPVGAPGELCVAGYLLQKGYWRDDERTKEVMKTDEEGTLWMHTGDEAIMDEEGYLRIQIENAILTNHGVEEAAVVAVPDEKYGEVVGAWIVRARGTSTSREEIKETVVKSINPQNAPAWIFFVGEDGAESELPKTASGKVQKHVLREWSKELDSRDAAAGTQRFTAAGGGRDERPTGSSHREEKGDAVGRERAGDPEQYRDVPDDVPAAGAVDFAVVVVMERRP</sequence>
<dbReference type="SUPFAM" id="SSF56801">
    <property type="entry name" value="Acetyl-CoA synthetase-like"/>
    <property type="match status" value="1"/>
</dbReference>
<evidence type="ECO:0000256" key="1">
    <source>
        <dbReference type="SAM" id="MobiDB-lite"/>
    </source>
</evidence>
<evidence type="ECO:0000259" key="2">
    <source>
        <dbReference type="Pfam" id="PF00501"/>
    </source>
</evidence>
<feature type="domain" description="AMP-binding enzyme C-terminal" evidence="3">
    <location>
        <begin position="516"/>
        <end position="597"/>
    </location>
</feature>
<dbReference type="GO" id="GO:0031956">
    <property type="term" value="F:medium-chain fatty acid-CoA ligase activity"/>
    <property type="evidence" value="ECO:0007669"/>
    <property type="project" value="TreeGrafter"/>
</dbReference>
<dbReference type="PANTHER" id="PTHR43201:SF30">
    <property type="entry name" value="AMP-DEPENDENT SYNTHETASE_LIGASE DOMAIN-CONTAINING PROTEIN"/>
    <property type="match status" value="1"/>
</dbReference>
<feature type="compositionally biased region" description="Basic and acidic residues" evidence="1">
    <location>
        <begin position="628"/>
        <end position="661"/>
    </location>
</feature>
<dbReference type="Gene3D" id="3.30.300.30">
    <property type="match status" value="1"/>
</dbReference>
<feature type="region of interest" description="Disordered" evidence="1">
    <location>
        <begin position="613"/>
        <end position="664"/>
    </location>
</feature>
<proteinExistence type="predicted"/>
<dbReference type="Pfam" id="PF13193">
    <property type="entry name" value="AMP-binding_C"/>
    <property type="match status" value="1"/>
</dbReference>
<dbReference type="Proteomes" id="UP001295794">
    <property type="component" value="Unassembled WGS sequence"/>
</dbReference>
<dbReference type="InterPro" id="IPR025110">
    <property type="entry name" value="AMP-bd_C"/>
</dbReference>
<evidence type="ECO:0000313" key="4">
    <source>
        <dbReference type="EMBL" id="CAK5272395.1"/>
    </source>
</evidence>
<dbReference type="InterPro" id="IPR000873">
    <property type="entry name" value="AMP-dep_synth/lig_dom"/>
</dbReference>
<evidence type="ECO:0000313" key="5">
    <source>
        <dbReference type="Proteomes" id="UP001295794"/>
    </source>
</evidence>
<accession>A0AAD2K0M5</accession>
<protein>
    <submittedName>
        <fullName evidence="4">Uncharacterized protein</fullName>
    </submittedName>
</protein>
<dbReference type="InterPro" id="IPR042099">
    <property type="entry name" value="ANL_N_sf"/>
</dbReference>
<dbReference type="Pfam" id="PF00501">
    <property type="entry name" value="AMP-binding"/>
    <property type="match status" value="1"/>
</dbReference>
<dbReference type="Gene3D" id="3.40.50.12780">
    <property type="entry name" value="N-terminal domain of ligase-like"/>
    <property type="match status" value="1"/>
</dbReference>
<organism evidence="4 5">
    <name type="scientific">Mycena citricolor</name>
    <dbReference type="NCBI Taxonomy" id="2018698"/>
    <lineage>
        <taxon>Eukaryota</taxon>
        <taxon>Fungi</taxon>
        <taxon>Dikarya</taxon>
        <taxon>Basidiomycota</taxon>
        <taxon>Agaricomycotina</taxon>
        <taxon>Agaricomycetes</taxon>
        <taxon>Agaricomycetidae</taxon>
        <taxon>Agaricales</taxon>
        <taxon>Marasmiineae</taxon>
        <taxon>Mycenaceae</taxon>
        <taxon>Mycena</taxon>
    </lineage>
</organism>